<dbReference type="Proteomes" id="UP000321034">
    <property type="component" value="Unassembled WGS sequence"/>
</dbReference>
<feature type="transmembrane region" description="Helical" evidence="1">
    <location>
        <begin position="363"/>
        <end position="388"/>
    </location>
</feature>
<evidence type="ECO:0000256" key="1">
    <source>
        <dbReference type="SAM" id="Phobius"/>
    </source>
</evidence>
<keyword evidence="1" id="KW-0472">Membrane</keyword>
<comment type="caution">
    <text evidence="2">The sequence shown here is derived from an EMBL/GenBank/DDBJ whole genome shotgun (WGS) entry which is preliminary data.</text>
</comment>
<evidence type="ECO:0000313" key="2">
    <source>
        <dbReference type="EMBL" id="TXK13562.1"/>
    </source>
</evidence>
<proteinExistence type="predicted"/>
<protein>
    <submittedName>
        <fullName evidence="2">DUF2029 domain-containing protein</fullName>
    </submittedName>
</protein>
<organism evidence="2 3">
    <name type="scientific">Microbacterium hatanonis</name>
    <dbReference type="NCBI Taxonomy" id="404366"/>
    <lineage>
        <taxon>Bacteria</taxon>
        <taxon>Bacillati</taxon>
        <taxon>Actinomycetota</taxon>
        <taxon>Actinomycetes</taxon>
        <taxon>Micrococcales</taxon>
        <taxon>Microbacteriaceae</taxon>
        <taxon>Microbacterium</taxon>
    </lineage>
</organism>
<feature type="transmembrane region" description="Helical" evidence="1">
    <location>
        <begin position="9"/>
        <end position="28"/>
    </location>
</feature>
<accession>A0A5C8I3F5</accession>
<keyword evidence="3" id="KW-1185">Reference proteome</keyword>
<gene>
    <name evidence="2" type="ORF">FVP77_09305</name>
</gene>
<feature type="transmembrane region" description="Helical" evidence="1">
    <location>
        <begin position="113"/>
        <end position="131"/>
    </location>
</feature>
<feature type="transmembrane region" description="Helical" evidence="1">
    <location>
        <begin position="188"/>
        <end position="210"/>
    </location>
</feature>
<feature type="transmembrane region" description="Helical" evidence="1">
    <location>
        <begin position="315"/>
        <end position="332"/>
    </location>
</feature>
<name>A0A5C8I3F5_9MICO</name>
<feature type="transmembrane region" description="Helical" evidence="1">
    <location>
        <begin position="290"/>
        <end position="309"/>
    </location>
</feature>
<dbReference type="EMBL" id="VRSV01000001">
    <property type="protein sequence ID" value="TXK13562.1"/>
    <property type="molecule type" value="Genomic_DNA"/>
</dbReference>
<feature type="transmembrane region" description="Helical" evidence="1">
    <location>
        <begin position="151"/>
        <end position="176"/>
    </location>
</feature>
<dbReference type="OrthoDB" id="581198at2"/>
<reference evidence="2 3" key="1">
    <citation type="submission" date="2019-08" db="EMBL/GenBank/DDBJ databases">
        <authorList>
            <person name="Dong K."/>
        </authorList>
    </citation>
    <scope>NUCLEOTIDE SEQUENCE [LARGE SCALE GENOMIC DNA]</scope>
    <source>
        <strain evidence="2 3">JCM14558</strain>
    </source>
</reference>
<feature type="transmembrane region" description="Helical" evidence="1">
    <location>
        <begin position="339"/>
        <end position="357"/>
    </location>
</feature>
<evidence type="ECO:0000313" key="3">
    <source>
        <dbReference type="Proteomes" id="UP000321034"/>
    </source>
</evidence>
<feature type="transmembrane region" description="Helical" evidence="1">
    <location>
        <begin position="261"/>
        <end position="283"/>
    </location>
</feature>
<sequence length="412" mass="43799">MDAVSRRGVLWIAFVVVHAAVAVAGYILPSGPMGDVYLVYEPWSARALTGGGIVGITEPWVYPQLALVPLVLAWAFGFLTYTAGWAVFVTLIDAVVFRMLVGTARSRGRVTGAWFWLAAILLLGPVGMYRLDGVTVPLALAGSLWLVGRPWLGAILLAVATWIKVWPAAVLAAAVVTLRRRFTVIGGALVVSAVTLAVVFLAGGGSYAFAFVTEQTNRGLQIEAPVSGFYMLLASLGVEGASVYYEPNILTFQVTGPNVDAVIAAMTPLMLLAMGSVFVIGAVKSIRGASFAAVFPALTLGLVLGFIVFNKVGSPQYIVWLVTPVIVGLVIDRAHWAKPAILMLAIAGLTQGVYPLAYDGLLVAQIGAVLLVNLRNVLLVVLFAWTVYRLARVRTRAHAASLRFRRPAAVKG</sequence>
<keyword evidence="1" id="KW-0812">Transmembrane</keyword>
<feature type="transmembrane region" description="Helical" evidence="1">
    <location>
        <begin position="71"/>
        <end position="101"/>
    </location>
</feature>
<keyword evidence="1" id="KW-1133">Transmembrane helix</keyword>
<dbReference type="AlphaFoldDB" id="A0A5C8I3F5"/>